<dbReference type="OrthoDB" id="5173603at2"/>
<dbReference type="RefSeq" id="WP_037227300.1">
    <property type="nucleotide sequence ID" value="NZ_BAWF01000005.1"/>
</dbReference>
<dbReference type="PANTHER" id="PTHR24321:SF8">
    <property type="entry name" value="ESTRADIOL 17-BETA-DEHYDROGENASE 8-RELATED"/>
    <property type="match status" value="1"/>
</dbReference>
<dbReference type="SUPFAM" id="SSF51735">
    <property type="entry name" value="NAD(P)-binding Rossmann-fold domains"/>
    <property type="match status" value="1"/>
</dbReference>
<dbReference type="InterPro" id="IPR020904">
    <property type="entry name" value="Sc_DH/Rdtase_CS"/>
</dbReference>
<dbReference type="InterPro" id="IPR002347">
    <property type="entry name" value="SDR_fam"/>
</dbReference>
<keyword evidence="3" id="KW-0520">NAD</keyword>
<proteinExistence type="inferred from homology"/>
<dbReference type="InterPro" id="IPR023985">
    <property type="entry name" value="SDR_subfam_1"/>
</dbReference>
<dbReference type="NCBIfam" id="NF009467">
    <property type="entry name" value="PRK12826.1-3"/>
    <property type="match status" value="1"/>
</dbReference>
<dbReference type="Gene3D" id="3.40.50.720">
    <property type="entry name" value="NAD(P)-binding Rossmann-like Domain"/>
    <property type="match status" value="1"/>
</dbReference>
<dbReference type="NCBIfam" id="TIGR03971">
    <property type="entry name" value="SDR_subfam_1"/>
    <property type="match status" value="1"/>
</dbReference>
<dbReference type="CDD" id="cd05233">
    <property type="entry name" value="SDR_c"/>
    <property type="match status" value="1"/>
</dbReference>
<dbReference type="InterPro" id="IPR036291">
    <property type="entry name" value="NAD(P)-bd_dom_sf"/>
</dbReference>
<keyword evidence="2" id="KW-0560">Oxidoreductase</keyword>
<dbReference type="AlphaFoldDB" id="X0QWQ9"/>
<comment type="caution">
    <text evidence="5">The sequence shown here is derived from an EMBL/GenBank/DDBJ whole genome shotgun (WGS) entry which is preliminary data.</text>
</comment>
<accession>X0QWQ9</accession>
<evidence type="ECO:0000256" key="3">
    <source>
        <dbReference type="ARBA" id="ARBA00023027"/>
    </source>
</evidence>
<name>X0QWQ9_RHOWR</name>
<evidence type="ECO:0000256" key="4">
    <source>
        <dbReference type="RuleBase" id="RU000363"/>
    </source>
</evidence>
<dbReference type="PRINTS" id="PR00080">
    <property type="entry name" value="SDRFAMILY"/>
</dbReference>
<dbReference type="FunFam" id="3.40.50.720:FF:000084">
    <property type="entry name" value="Short-chain dehydrogenase reductase"/>
    <property type="match status" value="1"/>
</dbReference>
<dbReference type="Pfam" id="PF00106">
    <property type="entry name" value="adh_short"/>
    <property type="match status" value="1"/>
</dbReference>
<dbReference type="EMBL" id="BAWF01000005">
    <property type="protein sequence ID" value="GAF43015.1"/>
    <property type="molecule type" value="Genomic_DNA"/>
</dbReference>
<dbReference type="PRINTS" id="PR00081">
    <property type="entry name" value="GDHRDH"/>
</dbReference>
<dbReference type="PANTHER" id="PTHR24321">
    <property type="entry name" value="DEHYDROGENASES, SHORT CHAIN"/>
    <property type="match status" value="1"/>
</dbReference>
<comment type="similarity">
    <text evidence="1 4">Belongs to the short-chain dehydrogenases/reductases (SDR) family.</text>
</comment>
<dbReference type="GO" id="GO:0016491">
    <property type="term" value="F:oxidoreductase activity"/>
    <property type="evidence" value="ECO:0007669"/>
    <property type="project" value="UniProtKB-KW"/>
</dbReference>
<sequence length="278" mass="29347">MSLSGDLTGQVAFITGAARGQGRNHAVRLAEHGVDIIAVDICSDIESVPYTLATPADLKETVRLVEATGRQAYSTQVDVRDLVSMEVAVREGVARFGRLDMVIANAGISSPAPTLEMSPQAWSTMIDVNLTGVWNTARAAVPAILESGRGGSVVMISSLASIVANANTAHYAAAKAGVVALMRVMASELASKKVRVNTIHPTTVATDMVLNDATYRLFRPDLEAPTREDFAEAARTLNKMRITALDVDDITATVLHLVGESGRYITGQTLVVDAGGSL</sequence>
<evidence type="ECO:0000256" key="2">
    <source>
        <dbReference type="ARBA" id="ARBA00023002"/>
    </source>
</evidence>
<gene>
    <name evidence="5" type="primary">limC</name>
    <name evidence="5" type="ORF">RW1_005_01230</name>
</gene>
<evidence type="ECO:0000313" key="6">
    <source>
        <dbReference type="Proteomes" id="UP000019491"/>
    </source>
</evidence>
<evidence type="ECO:0000256" key="1">
    <source>
        <dbReference type="ARBA" id="ARBA00006484"/>
    </source>
</evidence>
<dbReference type="PROSITE" id="PS00061">
    <property type="entry name" value="ADH_SHORT"/>
    <property type="match status" value="1"/>
</dbReference>
<protein>
    <submittedName>
        <fullName evidence="5">Carveol dehydrogenase</fullName>
    </submittedName>
</protein>
<reference evidence="5 6" key="1">
    <citation type="submission" date="2014-02" db="EMBL/GenBank/DDBJ databases">
        <title>Whole genome shotgun sequence of Rhodococcus wratislaviensis NBRC 100605.</title>
        <authorList>
            <person name="Hosoyama A."/>
            <person name="Tsuchikane K."/>
            <person name="Yoshida I."/>
            <person name="Ohji S."/>
            <person name="Ichikawa N."/>
            <person name="Yamazoe A."/>
            <person name="Fujita N."/>
        </authorList>
    </citation>
    <scope>NUCLEOTIDE SEQUENCE [LARGE SCALE GENOMIC DNA]</scope>
    <source>
        <strain evidence="5 6">NBRC 100605</strain>
    </source>
</reference>
<organism evidence="5 6">
    <name type="scientific">Rhodococcus wratislaviensis NBRC 100605</name>
    <dbReference type="NCBI Taxonomy" id="1219028"/>
    <lineage>
        <taxon>Bacteria</taxon>
        <taxon>Bacillati</taxon>
        <taxon>Actinomycetota</taxon>
        <taxon>Actinomycetes</taxon>
        <taxon>Mycobacteriales</taxon>
        <taxon>Nocardiaceae</taxon>
        <taxon>Rhodococcus</taxon>
    </lineage>
</organism>
<evidence type="ECO:0000313" key="5">
    <source>
        <dbReference type="EMBL" id="GAF43015.1"/>
    </source>
</evidence>
<keyword evidence="6" id="KW-1185">Reference proteome</keyword>
<dbReference type="Proteomes" id="UP000019491">
    <property type="component" value="Unassembled WGS sequence"/>
</dbReference>